<gene>
    <name evidence="3" type="ORF">RDI58_020420</name>
</gene>
<name>A0AAN8T745_SOLBU</name>
<accession>A0AAN8T745</accession>
<comment type="caution">
    <text evidence="3">The sequence shown here is derived from an EMBL/GenBank/DDBJ whole genome shotgun (WGS) entry which is preliminary data.</text>
</comment>
<protein>
    <recommendedName>
        <fullName evidence="2">ZFYVE26-like TPR repeats domain-containing protein</fullName>
    </recommendedName>
</protein>
<feature type="compositionally biased region" description="Basic and acidic residues" evidence="1">
    <location>
        <begin position="1330"/>
        <end position="1345"/>
    </location>
</feature>
<evidence type="ECO:0000313" key="3">
    <source>
        <dbReference type="EMBL" id="KAK6782624.1"/>
    </source>
</evidence>
<evidence type="ECO:0000256" key="1">
    <source>
        <dbReference type="SAM" id="MobiDB-lite"/>
    </source>
</evidence>
<feature type="region of interest" description="Disordered" evidence="1">
    <location>
        <begin position="1304"/>
        <end position="1345"/>
    </location>
</feature>
<dbReference type="InterPro" id="IPR057946">
    <property type="entry name" value="TPR_ZFYVE26"/>
</dbReference>
<keyword evidence="4" id="KW-1185">Reference proteome</keyword>
<dbReference type="PANTHER" id="PTHR35478:SF1">
    <property type="entry name" value="ZINC FINGER FYVE DOMAIN-CONTAINING PROTEIN 26"/>
    <property type="match status" value="1"/>
</dbReference>
<organism evidence="3 4">
    <name type="scientific">Solanum bulbocastanum</name>
    <name type="common">Wild potato</name>
    <dbReference type="NCBI Taxonomy" id="147425"/>
    <lineage>
        <taxon>Eukaryota</taxon>
        <taxon>Viridiplantae</taxon>
        <taxon>Streptophyta</taxon>
        <taxon>Embryophyta</taxon>
        <taxon>Tracheophyta</taxon>
        <taxon>Spermatophyta</taxon>
        <taxon>Magnoliopsida</taxon>
        <taxon>eudicotyledons</taxon>
        <taxon>Gunneridae</taxon>
        <taxon>Pentapetalae</taxon>
        <taxon>asterids</taxon>
        <taxon>lamiids</taxon>
        <taxon>Solanales</taxon>
        <taxon>Solanaceae</taxon>
        <taxon>Solanoideae</taxon>
        <taxon>Solaneae</taxon>
        <taxon>Solanum</taxon>
    </lineage>
</organism>
<evidence type="ECO:0000259" key="2">
    <source>
        <dbReference type="Pfam" id="PF25569"/>
    </source>
</evidence>
<feature type="region of interest" description="Disordered" evidence="1">
    <location>
        <begin position="1898"/>
        <end position="1920"/>
    </location>
</feature>
<feature type="region of interest" description="Disordered" evidence="1">
    <location>
        <begin position="1739"/>
        <end position="1761"/>
    </location>
</feature>
<dbReference type="EMBL" id="JBANQN010000008">
    <property type="protein sequence ID" value="KAK6782624.1"/>
    <property type="molecule type" value="Genomic_DNA"/>
</dbReference>
<feature type="compositionally biased region" description="Low complexity" evidence="1">
    <location>
        <begin position="1695"/>
        <end position="1706"/>
    </location>
</feature>
<dbReference type="Proteomes" id="UP001371456">
    <property type="component" value="Unassembled WGS sequence"/>
</dbReference>
<dbReference type="Pfam" id="PF25569">
    <property type="entry name" value="TPR_ZFYVE26"/>
    <property type="match status" value="1"/>
</dbReference>
<feature type="compositionally biased region" description="Polar residues" evidence="1">
    <location>
        <begin position="1712"/>
        <end position="1724"/>
    </location>
</feature>
<feature type="compositionally biased region" description="Polar residues" evidence="1">
    <location>
        <begin position="1319"/>
        <end position="1329"/>
    </location>
</feature>
<dbReference type="PANTHER" id="PTHR35478">
    <property type="entry name" value="ZINC FINGER FYVE DOMAIN PROTEIN"/>
    <property type="match status" value="1"/>
</dbReference>
<evidence type="ECO:0000313" key="4">
    <source>
        <dbReference type="Proteomes" id="UP001371456"/>
    </source>
</evidence>
<feature type="region of interest" description="Disordered" evidence="1">
    <location>
        <begin position="1695"/>
        <end position="1724"/>
    </location>
</feature>
<feature type="domain" description="ZFYVE26-like TPR repeats" evidence="2">
    <location>
        <begin position="2388"/>
        <end position="2507"/>
    </location>
</feature>
<feature type="compositionally biased region" description="Low complexity" evidence="1">
    <location>
        <begin position="1911"/>
        <end position="1920"/>
    </location>
</feature>
<proteinExistence type="predicted"/>
<reference evidence="3 4" key="1">
    <citation type="submission" date="2024-02" db="EMBL/GenBank/DDBJ databases">
        <title>de novo genome assembly of Solanum bulbocastanum strain 11H21.</title>
        <authorList>
            <person name="Hosaka A.J."/>
        </authorList>
    </citation>
    <scope>NUCLEOTIDE SEQUENCE [LARGE SCALE GENOMIC DNA]</scope>
    <source>
        <tissue evidence="3">Young leaves</tissue>
    </source>
</reference>
<sequence>MDDKDTELLCKVSANHLFLAQFEPFRATIRSLRVRNPELSRVILQTIVANGGRFDSIIWSQSCPSPALLTFLCTLELLQFNEPTSQLWSFDAAALKLRAEFCLILQNVISRVSESISSSELGAEAVDDVELNGDVPGINEDLKGLGESLRVLVKISDMGLRRLRPDLIEMDDVIDTGGDIVVEEVEMTCLRRVFLENADIFDVLSLNIEKQVGWIENEDSDMAITVRTVVKHKEVEDRVLKSLQKCIQTAHLDAMRECLMNNDVDGAVSHIRFLHLNYGINEEEYRVVSKDLLRRVLPGKDSYGDARREMRDKFLSVYGEALSSHCTPLVKMIQVIHDEMLLEDIESVKASESDQIPLPLQHLQNFIQELNSETTLNSTNSLLETVITSCMREMYQYARVHGVHLLECVMDTALSAVRKQELHEASNILLLFPRLQPLLAVLGWDLLSGKPDLRRKLMQLLWTSKSQVLRLEDSPHYGDRSDEVSCVEHLCDLLCYQLDLASFVARVNSGKSWSLKSSLLLSGKEYMQQGNEDAHWDPFVENFVLERLSVQSPLRVLFDVVPSIKFQDAIELISMQPITSNLSAWRRMEDIELMHMRYALESAVLALGEMEKNIGEGVGNDQINSCYLKDLKNHLDAINNIFRKILMVNIIISLLHMDGLSLNLTPCASSSTSSESSNISKEQQFEDAAQDGQNKTVVLLIGQLLNILRQYLPSSNSEKENNWEVNVSAGIKEAIEWRIMNAKRSIEDWEWRLSILQCLLPFSERQWRWREALTILRAAPSKLLNLCMQKAKYDIGEEAVNRFSLPPEDKATLELAEWVDSAFGRASVEDAVCRAADGTSPVQELDFSSLRAQLGPLPAILLCIDIAATSAKSSSISCKLLSQAQIMLSEIYPGNSPKIGSTYWDQIREVAVISVIKRVLKRLQEQLEQDMPSALQDILTGEMILLSSKDLQRQGHKERALAMLHQMIEDAHMGKRQFLSGKLHNVARALADEETEREQVKEEGSHSDRKGLLLYSKKGVLGLGLKTFKQPLTTSAAGDSNIPSGSYDVKETGKRLFGPVSSRMTTFLSQFVLYLAAIGDIVDGADTTHDFNYFSLVYEWPKDLLTRLVFEQGSTDAAEKAAEIMNADFVHEVVSACVPPVYPPRYGHGWACIPVIPTYTENYSENRVISPSCREAKPGSFTPSSGDAELPLYPLQLDIVKHLIKLSPVRAVLACVFGSSILYRGRETTVSRSLKSCFLQTPDADRLFFEFALDQSERFPTLNRWIQMQTNLHRISEFAIMADHTRNDGKDDVPECKTAMKRFRDHDSDAESEVDELAGSSNTSTNPQEIKNETRRSSDIWHDSLKSENSDHTTVFLSFDCENEGPYEKAVERLIDEGKMMDALAISDRFLHNGASDKLLQLLIERGEENISGQSQGHSGNNNWSHSWQYCLRLKDKQLASRLALKYLHRWELDAALDVLTMCSCHLLENDPIKDEVVQMRQALLRYSHILSADNRFRSWLEVESKCKEDPEGLALRLAEKGAVSAALKVAESEGLSIELRRELQGRQLVKLLTADPLNGGGPAEASRFLSSLRDTADALPVAMSAMQLLPNLRSKQLLVHFFLKRRDNNLSELEVSRLNSWALGLRVLAALPLPLQQKCSPLHEHPHLILEVLLMRKQLQSASLILKEFPSLRDNNMILIYAAKAIAVSISSPSRDPRISISTPRARQKTKLGTPTRSSFTSSLSNFQKEARRAFSWVQTGDKGTAKDRKRKSSGVMQSERVAWEPTTSIQEDRVTLFSADGQERLPAVAIAEMWMLTGDPKKDEAVRSSHRYESTPDITLFKALLSMCSDESASAKGALDLCIGQMKSVLSSQKIPENATMETIGRAYHATETFVQGLFFAKSLLRKISGSTDLSSNLERNRDADDASSDAGSSSVGSQLTDELSEVLGQAEMWLVRAELLQSLLGFGVAASLDDIADKESSEHLRNRLILDEKYSMAVYTCKKCKIDVFPVWNAWGHALIRMERYTQARVKFKQALQLYKGDAATVIMEIIGTIEGGPPVDVSSVRSMYEHLARSAPAILDDSLSADSYLNVLFLPSKFPRGERLKFFLEAFNDNFSNSTYFEEEPRSNLDSVRYAECISYFQDYARQHLFDFMFRHGHYKDACLLFFPPNSVPPPPQPSSLGVVTSSSSPQRQDPLATDYGTLDLLCELCIAYGAMPVLEEVLSGRTSNITSLDPSVNKHTTAALSRICTYCETHKHFNYLYKFQVIKKDHVAAGLCCIQLFMNSSSQEEAIRHLENAKMHFEEGLSARHKAGESTKLITKGIRGKSASEKLTEEGLVKFSARVAIQIDVVKCFNDAEGTQWKHSLFGNPNDPETFRRRCEIAETLAERNFDLAFQVIHEFNLPAVDIYAGVAASLAERKRGSQLTEFFRNIKGTIDDDDWDQVLGAAINVYANKHKERPDRLIDMLTSSHRKVLACVVCGRLKSAFQIASRSGSVADVQYVAHQALHANAHPVLDMCKQWLAQYM</sequence>